<feature type="region of interest" description="Disordered" evidence="1">
    <location>
        <begin position="1"/>
        <end position="72"/>
    </location>
</feature>
<comment type="caution">
    <text evidence="2">The sequence shown here is derived from an EMBL/GenBank/DDBJ whole genome shotgun (WGS) entry which is preliminary data.</text>
</comment>
<organism evidence="2 3">
    <name type="scientific">Coptis chinensis</name>
    <dbReference type="NCBI Taxonomy" id="261450"/>
    <lineage>
        <taxon>Eukaryota</taxon>
        <taxon>Viridiplantae</taxon>
        <taxon>Streptophyta</taxon>
        <taxon>Embryophyta</taxon>
        <taxon>Tracheophyta</taxon>
        <taxon>Spermatophyta</taxon>
        <taxon>Magnoliopsida</taxon>
        <taxon>Ranunculales</taxon>
        <taxon>Ranunculaceae</taxon>
        <taxon>Coptidoideae</taxon>
        <taxon>Coptis</taxon>
    </lineage>
</organism>
<dbReference type="Proteomes" id="UP000631114">
    <property type="component" value="Unassembled WGS sequence"/>
</dbReference>
<sequence length="72" mass="8179">MAGDDNPTYLATPIFTNKVSSFHQDNETISNEKDTVVSEKNEDEKEPKQDTDEQHQGLEETRETQGASHQEQ</sequence>
<reference evidence="2 3" key="1">
    <citation type="submission" date="2020-10" db="EMBL/GenBank/DDBJ databases">
        <title>The Coptis chinensis genome and diversification of protoberbering-type alkaloids.</title>
        <authorList>
            <person name="Wang B."/>
            <person name="Shu S."/>
            <person name="Song C."/>
            <person name="Liu Y."/>
        </authorList>
    </citation>
    <scope>NUCLEOTIDE SEQUENCE [LARGE SCALE GENOMIC DNA]</scope>
    <source>
        <strain evidence="2">HL-2020</strain>
        <tissue evidence="2">Leaf</tissue>
    </source>
</reference>
<evidence type="ECO:0000256" key="1">
    <source>
        <dbReference type="SAM" id="MobiDB-lite"/>
    </source>
</evidence>
<name>A0A835HNN4_9MAGN</name>
<gene>
    <name evidence="2" type="ORF">IFM89_022119</name>
</gene>
<dbReference type="EMBL" id="JADFTS010000006">
    <property type="protein sequence ID" value="KAF9601699.1"/>
    <property type="molecule type" value="Genomic_DNA"/>
</dbReference>
<accession>A0A835HNN4</accession>
<keyword evidence="3" id="KW-1185">Reference proteome</keyword>
<evidence type="ECO:0000313" key="3">
    <source>
        <dbReference type="Proteomes" id="UP000631114"/>
    </source>
</evidence>
<dbReference type="AlphaFoldDB" id="A0A835HNN4"/>
<protein>
    <submittedName>
        <fullName evidence="2">Uncharacterized protein</fullName>
    </submittedName>
</protein>
<proteinExistence type="predicted"/>
<evidence type="ECO:0000313" key="2">
    <source>
        <dbReference type="EMBL" id="KAF9601699.1"/>
    </source>
</evidence>
<feature type="compositionally biased region" description="Basic and acidic residues" evidence="1">
    <location>
        <begin position="24"/>
        <end position="63"/>
    </location>
</feature>
<feature type="compositionally biased region" description="Polar residues" evidence="1">
    <location>
        <begin position="14"/>
        <end position="23"/>
    </location>
</feature>